<reference evidence="12 13" key="1">
    <citation type="submission" date="2017-10" db="EMBL/GenBank/DDBJ databases">
        <title>Comparative genomics in systemic dimorphic fungi from Ajellomycetaceae.</title>
        <authorList>
            <person name="Munoz J.F."/>
            <person name="Mcewen J.G."/>
            <person name="Clay O.K."/>
            <person name="Cuomo C.A."/>
        </authorList>
    </citation>
    <scope>NUCLEOTIDE SEQUENCE [LARGE SCALE GENOMIC DNA]</scope>
    <source>
        <strain evidence="12 13">UAMH5409</strain>
    </source>
</reference>
<dbReference type="Pfam" id="PF00170">
    <property type="entry name" value="bZIP_1"/>
    <property type="match status" value="1"/>
</dbReference>
<evidence type="ECO:0000256" key="7">
    <source>
        <dbReference type="ARBA" id="ARBA00023242"/>
    </source>
</evidence>
<evidence type="ECO:0000313" key="13">
    <source>
        <dbReference type="Proteomes" id="UP000223968"/>
    </source>
</evidence>
<evidence type="ECO:0000256" key="5">
    <source>
        <dbReference type="ARBA" id="ARBA00023125"/>
    </source>
</evidence>
<dbReference type="GO" id="GO:0000976">
    <property type="term" value="F:transcription cis-regulatory region binding"/>
    <property type="evidence" value="ECO:0007669"/>
    <property type="project" value="InterPro"/>
</dbReference>
<feature type="region of interest" description="Disordered" evidence="10">
    <location>
        <begin position="16"/>
        <end position="45"/>
    </location>
</feature>
<gene>
    <name evidence="12" type="ORF">AJ79_08221</name>
</gene>
<dbReference type="PROSITE" id="PS50217">
    <property type="entry name" value="BZIP"/>
    <property type="match status" value="1"/>
</dbReference>
<dbReference type="Proteomes" id="UP000223968">
    <property type="component" value="Unassembled WGS sequence"/>
</dbReference>
<dbReference type="STRING" id="1447875.A0A2B7WUV4"/>
<dbReference type="AlphaFoldDB" id="A0A2B7WUV4"/>
<feature type="coiled-coil region" evidence="9">
    <location>
        <begin position="124"/>
        <end position="179"/>
    </location>
</feature>
<accession>A0A2B7WUV4</accession>
<keyword evidence="6" id="KW-0804">Transcription</keyword>
<sequence>MDYGYMNSPSCSPEILPFPFLGERGESTSDTSSPGSPSANNMRNTLYNSNLDNSYGMLSLDGHSSPCYTPSMVGKIPVEYIGSTTLDEHDRRRRRTNASKDKENMSSMHLRRRAQNRVSQRAFRERKEKHLKGLENQLQDIHNKHHNLIQSYTRQTDEVQRLNNRIQQLTAELDLLRSSNEDTFNDALMPEKFDIVPYSMLYSGPQYYFDKYAVQMNGDNPTYGPADDPL</sequence>
<evidence type="ECO:0000256" key="6">
    <source>
        <dbReference type="ARBA" id="ARBA00023163"/>
    </source>
</evidence>
<protein>
    <recommendedName>
        <fullName evidence="8">Putative transcription factor kapC</fullName>
    </recommendedName>
</protein>
<feature type="compositionally biased region" description="Low complexity" evidence="10">
    <location>
        <begin position="28"/>
        <end position="38"/>
    </location>
</feature>
<dbReference type="GO" id="GO:0001228">
    <property type="term" value="F:DNA-binding transcription activator activity, RNA polymerase II-specific"/>
    <property type="evidence" value="ECO:0007669"/>
    <property type="project" value="TreeGrafter"/>
</dbReference>
<comment type="function">
    <text evidence="1">Putative transcription factor.</text>
</comment>
<dbReference type="CDD" id="cd14688">
    <property type="entry name" value="bZIP_YAP"/>
    <property type="match status" value="1"/>
</dbReference>
<comment type="similarity">
    <text evidence="3">Belongs to the bZIP family.</text>
</comment>
<feature type="domain" description="BZIP" evidence="11">
    <location>
        <begin position="106"/>
        <end position="169"/>
    </location>
</feature>
<feature type="region of interest" description="Disordered" evidence="10">
    <location>
        <begin position="84"/>
        <end position="120"/>
    </location>
</feature>
<dbReference type="GO" id="GO:0090575">
    <property type="term" value="C:RNA polymerase II transcription regulator complex"/>
    <property type="evidence" value="ECO:0007669"/>
    <property type="project" value="TreeGrafter"/>
</dbReference>
<dbReference type="SMART" id="SM00338">
    <property type="entry name" value="BRLZ"/>
    <property type="match status" value="1"/>
</dbReference>
<evidence type="ECO:0000256" key="1">
    <source>
        <dbReference type="ARBA" id="ARBA00004049"/>
    </source>
</evidence>
<evidence type="ECO:0000256" key="2">
    <source>
        <dbReference type="ARBA" id="ARBA00004123"/>
    </source>
</evidence>
<keyword evidence="13" id="KW-1185">Reference proteome</keyword>
<evidence type="ECO:0000259" key="11">
    <source>
        <dbReference type="PROSITE" id="PS50217"/>
    </source>
</evidence>
<dbReference type="InterPro" id="IPR046347">
    <property type="entry name" value="bZIP_sf"/>
</dbReference>
<evidence type="ECO:0000256" key="8">
    <source>
        <dbReference type="ARBA" id="ARBA00044067"/>
    </source>
</evidence>
<dbReference type="PANTHER" id="PTHR40621:SF11">
    <property type="entry name" value="TRANSCRIPTION FACTOR KAPC-RELATED"/>
    <property type="match status" value="1"/>
</dbReference>
<evidence type="ECO:0000256" key="9">
    <source>
        <dbReference type="SAM" id="Coils"/>
    </source>
</evidence>
<evidence type="ECO:0000256" key="4">
    <source>
        <dbReference type="ARBA" id="ARBA00023015"/>
    </source>
</evidence>
<dbReference type="OrthoDB" id="2593073at2759"/>
<comment type="caution">
    <text evidence="12">The sequence shown here is derived from an EMBL/GenBank/DDBJ whole genome shotgun (WGS) entry which is preliminary data.</text>
</comment>
<evidence type="ECO:0000256" key="3">
    <source>
        <dbReference type="ARBA" id="ARBA00007163"/>
    </source>
</evidence>
<dbReference type="SUPFAM" id="SSF57959">
    <property type="entry name" value="Leucine zipper domain"/>
    <property type="match status" value="1"/>
</dbReference>
<proteinExistence type="inferred from homology"/>
<organism evidence="12 13">
    <name type="scientific">Helicocarpus griseus UAMH5409</name>
    <dbReference type="NCBI Taxonomy" id="1447875"/>
    <lineage>
        <taxon>Eukaryota</taxon>
        <taxon>Fungi</taxon>
        <taxon>Dikarya</taxon>
        <taxon>Ascomycota</taxon>
        <taxon>Pezizomycotina</taxon>
        <taxon>Eurotiomycetes</taxon>
        <taxon>Eurotiomycetidae</taxon>
        <taxon>Onygenales</taxon>
        <taxon>Ajellomycetaceae</taxon>
        <taxon>Helicocarpus</taxon>
    </lineage>
</organism>
<name>A0A2B7WUV4_9EURO</name>
<keyword evidence="7" id="KW-0539">Nucleus</keyword>
<comment type="subcellular location">
    <subcellularLocation>
        <location evidence="2">Nucleus</location>
    </subcellularLocation>
</comment>
<keyword evidence="4" id="KW-0805">Transcription regulation</keyword>
<evidence type="ECO:0000256" key="10">
    <source>
        <dbReference type="SAM" id="MobiDB-lite"/>
    </source>
</evidence>
<keyword evidence="5" id="KW-0238">DNA-binding</keyword>
<keyword evidence="9" id="KW-0175">Coiled coil</keyword>
<dbReference type="PROSITE" id="PS00036">
    <property type="entry name" value="BZIP_BASIC"/>
    <property type="match status" value="1"/>
</dbReference>
<dbReference type="InterPro" id="IPR050936">
    <property type="entry name" value="AP-1-like"/>
</dbReference>
<evidence type="ECO:0000313" key="12">
    <source>
        <dbReference type="EMBL" id="PGH00369.1"/>
    </source>
</evidence>
<dbReference type="Gene3D" id="1.20.5.170">
    <property type="match status" value="1"/>
</dbReference>
<dbReference type="EMBL" id="PDNB01000187">
    <property type="protein sequence ID" value="PGH00369.1"/>
    <property type="molecule type" value="Genomic_DNA"/>
</dbReference>
<dbReference type="PANTHER" id="PTHR40621">
    <property type="entry name" value="TRANSCRIPTION FACTOR KAPC-RELATED"/>
    <property type="match status" value="1"/>
</dbReference>
<dbReference type="InterPro" id="IPR004827">
    <property type="entry name" value="bZIP"/>
</dbReference>